<dbReference type="InterPro" id="IPR052394">
    <property type="entry name" value="LRR-containing"/>
</dbReference>
<dbReference type="PANTHER" id="PTHR24114">
    <property type="entry name" value="LEUCINE RICH REPEAT FAMILY PROTEIN"/>
    <property type="match status" value="1"/>
</dbReference>
<dbReference type="SUPFAM" id="SSF52047">
    <property type="entry name" value="RNI-like"/>
    <property type="match status" value="1"/>
</dbReference>
<dbReference type="PANTHER" id="PTHR24114:SF2">
    <property type="entry name" value="F-BOX DOMAIN-CONTAINING PROTEIN-RELATED"/>
    <property type="match status" value="1"/>
</dbReference>
<dbReference type="AlphaFoldDB" id="A0A6B2L856"/>
<dbReference type="Pfam" id="PF13516">
    <property type="entry name" value="LRR_6"/>
    <property type="match status" value="2"/>
</dbReference>
<dbReference type="InterPro" id="IPR032675">
    <property type="entry name" value="LRR_dom_sf"/>
</dbReference>
<name>A0A6B2L856_9EUKA</name>
<evidence type="ECO:0000313" key="1">
    <source>
        <dbReference type="EMBL" id="NDV33070.1"/>
    </source>
</evidence>
<dbReference type="InterPro" id="IPR001611">
    <property type="entry name" value="Leu-rich_rpt"/>
</dbReference>
<protein>
    <submittedName>
        <fullName evidence="1">Uncharacterized protein</fullName>
    </submittedName>
</protein>
<reference evidence="1" key="1">
    <citation type="journal article" date="2020" name="J. Eukaryot. Microbiol.">
        <title>De novo Sequencing, Assembly and Annotation of the Transcriptome for the Free-Living Testate Amoeba Arcella intermedia.</title>
        <authorList>
            <person name="Ribeiro G.M."/>
            <person name="Porfirio-Sousa A.L."/>
            <person name="Maurer-Alcala X.X."/>
            <person name="Katz L.A."/>
            <person name="Lahr D.J.G."/>
        </authorList>
    </citation>
    <scope>NUCLEOTIDE SEQUENCE</scope>
</reference>
<accession>A0A6B2L856</accession>
<dbReference type="EMBL" id="GIBP01004101">
    <property type="protein sequence ID" value="NDV33070.1"/>
    <property type="molecule type" value="Transcribed_RNA"/>
</dbReference>
<organism evidence="1">
    <name type="scientific">Arcella intermedia</name>
    <dbReference type="NCBI Taxonomy" id="1963864"/>
    <lineage>
        <taxon>Eukaryota</taxon>
        <taxon>Amoebozoa</taxon>
        <taxon>Tubulinea</taxon>
        <taxon>Elardia</taxon>
        <taxon>Arcellinida</taxon>
        <taxon>Sphaerothecina</taxon>
        <taxon>Arcellidae</taxon>
        <taxon>Arcella</taxon>
    </lineage>
</organism>
<dbReference type="SMART" id="SM00368">
    <property type="entry name" value="LRR_RI"/>
    <property type="match status" value="6"/>
</dbReference>
<proteinExistence type="predicted"/>
<sequence length="354" mass="40150">MLLTKMTLPLKQLTLNDNNLKNRGAQQVAQYLTTNTTLSELSLASNDIDRIGIDKLTTSFKLNTSLQTLNLHNNKLAFKGTEVLCSFLATNTTIRSVTLSGNGIGLKGATFIGACLAQNSRLTYLNVNKNSLTDANLTPLFEGIEKNKSLLHLHLKDNELCILSNFGKAILQSNLRTFNAANNHINITEIAIFFQKFNQYHSNLNSFLLKNNRGVDTIWHRLSLRTLPDSIDKFLQNNSFLTDLSLPQSGPIWEKVQPVLQARMAERGRLLSVEWTRKIHLLQEEMRVRVLEIFLVIDDKMVARDVKILIISYFILLTYHPKKYLQAPFPTRKYTNAKFFLQDQQTSAVGGNLK</sequence>
<dbReference type="Gene3D" id="3.80.10.10">
    <property type="entry name" value="Ribonuclease Inhibitor"/>
    <property type="match status" value="1"/>
</dbReference>